<dbReference type="RefSeq" id="WP_169818352.1">
    <property type="nucleotide sequence ID" value="NZ_JBHLVQ010000008.1"/>
</dbReference>
<evidence type="ECO:0000313" key="2">
    <source>
        <dbReference type="Proteomes" id="UP000182835"/>
    </source>
</evidence>
<dbReference type="STRING" id="317010.RU96_GL001284"/>
<organism evidence="1 2">
    <name type="scientific">Enterococcus canintestini</name>
    <dbReference type="NCBI Taxonomy" id="317010"/>
    <lineage>
        <taxon>Bacteria</taxon>
        <taxon>Bacillati</taxon>
        <taxon>Bacillota</taxon>
        <taxon>Bacilli</taxon>
        <taxon>Lactobacillales</taxon>
        <taxon>Enterococcaceae</taxon>
        <taxon>Enterococcus</taxon>
    </lineage>
</organism>
<reference evidence="1 2" key="1">
    <citation type="submission" date="2014-12" db="EMBL/GenBank/DDBJ databases">
        <title>Draft genome sequences of 29 type strains of Enterococci.</title>
        <authorList>
            <person name="Zhong Z."/>
            <person name="Sun Z."/>
            <person name="Liu W."/>
            <person name="Zhang W."/>
            <person name="Zhang H."/>
        </authorList>
    </citation>
    <scope>NUCLEOTIDE SEQUENCE [LARGE SCALE GENOMIC DNA]</scope>
    <source>
        <strain evidence="1 2">DSM 21207</strain>
    </source>
</reference>
<comment type="caution">
    <text evidence="1">The sequence shown here is derived from an EMBL/GenBank/DDBJ whole genome shotgun (WGS) entry which is preliminary data.</text>
</comment>
<proteinExistence type="predicted"/>
<name>A0A1L8R3D2_9ENTE</name>
<dbReference type="EMBL" id="JXKG01000021">
    <property type="protein sequence ID" value="OJG14279.1"/>
    <property type="molecule type" value="Genomic_DNA"/>
</dbReference>
<dbReference type="Proteomes" id="UP000182835">
    <property type="component" value="Unassembled WGS sequence"/>
</dbReference>
<protein>
    <submittedName>
        <fullName evidence="1">Uncharacterized protein</fullName>
    </submittedName>
</protein>
<evidence type="ECO:0000313" key="1">
    <source>
        <dbReference type="EMBL" id="OJG14279.1"/>
    </source>
</evidence>
<sequence>MKQTKTIKEKQGKTFTPRNEFEARLFKRFENYAANPATAKNNTVFSKQEQTK</sequence>
<accession>A0A1L8R3D2</accession>
<dbReference type="AlphaFoldDB" id="A0A1L8R3D2"/>
<gene>
    <name evidence="1" type="ORF">RU96_GL001284</name>
</gene>